<reference evidence="2" key="1">
    <citation type="submission" date="2009-11" db="EMBL/GenBank/DDBJ databases">
        <title>The complete genome of Sulfurospirillum deleyianum DSM 6946.</title>
        <authorList>
            <consortium name="US DOE Joint Genome Institute (JGI-PGF)"/>
            <person name="Lucas S."/>
            <person name="Copeland A."/>
            <person name="Lapidus A."/>
            <person name="Glavina del Rio T."/>
            <person name="Dalin E."/>
            <person name="Tice H."/>
            <person name="Bruce D."/>
            <person name="Goodwin L."/>
            <person name="Pitluck S."/>
            <person name="Kyrpides N."/>
            <person name="Mavromatis K."/>
            <person name="Ivanova N."/>
            <person name="Ovchinnikova G."/>
            <person name="Munk A.C."/>
            <person name="Lu M."/>
            <person name="Brettin T."/>
            <person name="Detter J.C."/>
            <person name="Han C."/>
            <person name="Tapia R."/>
            <person name="Larimer F."/>
            <person name="Land M."/>
            <person name="Hauser L."/>
            <person name="Markowitz V."/>
            <person name="Cheng J.F."/>
            <person name="Hugenholtz P."/>
            <person name="Woyke T."/>
            <person name="Wu D."/>
            <person name="Aumann P."/>
            <person name="Schneider S."/>
            <person name="Lang E."/>
            <person name="Spring S."/>
            <person name="Klenk H.P."/>
            <person name="Eisen J.A."/>
        </authorList>
    </citation>
    <scope>NUCLEOTIDE SEQUENCE [LARGE SCALE GENOMIC DNA]</scope>
    <source>
        <strain evidence="2">ATCC 51133 / DSM 6946 / 5175</strain>
    </source>
</reference>
<protein>
    <recommendedName>
        <fullName evidence="3">EF-hand domain-containing protein</fullName>
    </recommendedName>
</protein>
<evidence type="ECO:0008006" key="3">
    <source>
        <dbReference type="Google" id="ProtNLM"/>
    </source>
</evidence>
<dbReference type="Pfam" id="PF06226">
    <property type="entry name" value="DUF1007"/>
    <property type="match status" value="1"/>
</dbReference>
<reference evidence="1 2" key="2">
    <citation type="journal article" date="2010" name="Stand. Genomic Sci.">
        <title>Complete genome sequence of Sulfurospirillum deleyianum type strain (5175).</title>
        <authorList>
            <person name="Sikorski J."/>
            <person name="Lapidus A."/>
            <person name="Copeland A."/>
            <person name="Glavina Del Rio T."/>
            <person name="Nolan M."/>
            <person name="Lucas S."/>
            <person name="Chen F."/>
            <person name="Tice H."/>
            <person name="Cheng J.F."/>
            <person name="Saunders E."/>
            <person name="Bruce D."/>
            <person name="Goodwin L."/>
            <person name="Pitluck S."/>
            <person name="Ovchinnikova G."/>
            <person name="Pati A."/>
            <person name="Ivanova N."/>
            <person name="Mavromatis K."/>
            <person name="Chen A."/>
            <person name="Palaniappan K."/>
            <person name="Chain P."/>
            <person name="Land M."/>
            <person name="Hauser L."/>
            <person name="Chang Y.J."/>
            <person name="Jeffries C.D."/>
            <person name="Brettin T."/>
            <person name="Detter J.C."/>
            <person name="Han C."/>
            <person name="Rohde M."/>
            <person name="Lang E."/>
            <person name="Spring S."/>
            <person name="Goker M."/>
            <person name="Bristow J."/>
            <person name="Eisen J.A."/>
            <person name="Markowitz V."/>
            <person name="Hugenholtz P."/>
            <person name="Kyrpides N.C."/>
            <person name="Klenk H.P."/>
        </authorList>
    </citation>
    <scope>NUCLEOTIDE SEQUENCE [LARGE SCALE GENOMIC DNA]</scope>
    <source>
        <strain evidence="2">ATCC 51133 / DSM 6946 / 5175</strain>
    </source>
</reference>
<dbReference type="STRING" id="525898.Sdel_1479"/>
<dbReference type="eggNOG" id="ENOG5030VVD">
    <property type="taxonomic scope" value="Bacteria"/>
</dbReference>
<accession>D1B327</accession>
<sequence precursor="true">MGLHVTLFAHPHFFIETSLVIEKERLVHTWRFDRLNSKLLIFECDTDKNGILDAKEQAHFLATYIEPLRANQFNLFFQEAEIEQSLIPTSLHVNIENKRLVLSFFTPHDFKKPAIFCTIDATLYMAYQLESVQSVYAYEVQKSEYDFCLGVNP</sequence>
<dbReference type="AlphaFoldDB" id="D1B327"/>
<gene>
    <name evidence="1" type="ordered locus">Sdel_1479</name>
</gene>
<organism evidence="1 2">
    <name type="scientific">Sulfurospirillum deleyianum (strain ATCC 51133 / DSM 6946 / 5175)</name>
    <dbReference type="NCBI Taxonomy" id="525898"/>
    <lineage>
        <taxon>Bacteria</taxon>
        <taxon>Pseudomonadati</taxon>
        <taxon>Campylobacterota</taxon>
        <taxon>Epsilonproteobacteria</taxon>
        <taxon>Campylobacterales</taxon>
        <taxon>Sulfurospirillaceae</taxon>
        <taxon>Sulfurospirillum</taxon>
    </lineage>
</organism>
<keyword evidence="2" id="KW-1185">Reference proteome</keyword>
<proteinExistence type="predicted"/>
<evidence type="ECO:0000313" key="1">
    <source>
        <dbReference type="EMBL" id="ACZ12497.1"/>
    </source>
</evidence>
<name>D1B327_SULD5</name>
<evidence type="ECO:0000313" key="2">
    <source>
        <dbReference type="Proteomes" id="UP000002222"/>
    </source>
</evidence>
<dbReference type="Proteomes" id="UP000002222">
    <property type="component" value="Chromosome"/>
</dbReference>
<dbReference type="KEGG" id="sdl:Sdel_1479"/>
<dbReference type="EMBL" id="CP001816">
    <property type="protein sequence ID" value="ACZ12497.1"/>
    <property type="molecule type" value="Genomic_DNA"/>
</dbReference>
<dbReference type="InterPro" id="IPR010412">
    <property type="entry name" value="DUF1007"/>
</dbReference>
<dbReference type="HOGENOM" id="CLU_1712329_0_0_7"/>